<dbReference type="AlphaFoldDB" id="A0A418NIB4"/>
<accession>A0A418NIB4</accession>
<dbReference type="OrthoDB" id="7390714at2"/>
<evidence type="ECO:0000256" key="1">
    <source>
        <dbReference type="SAM" id="MobiDB-lite"/>
    </source>
</evidence>
<keyword evidence="5" id="KW-1185">Reference proteome</keyword>
<reference evidence="4 5" key="1">
    <citation type="submission" date="2018-08" db="EMBL/GenBank/DDBJ databases">
        <title>Altererythrobacter sp.Ery1 and Ery12, the genome sequencing of novel strains in genus Alterythrobacter.</title>
        <authorList>
            <person name="Cheng H."/>
            <person name="Wu Y.-H."/>
            <person name="Fang C."/>
            <person name="Xu X.-W."/>
        </authorList>
    </citation>
    <scope>NUCLEOTIDE SEQUENCE [LARGE SCALE GENOMIC DNA]</scope>
    <source>
        <strain evidence="4 5">Ery1</strain>
    </source>
</reference>
<dbReference type="EMBL" id="QXFK01000016">
    <property type="protein sequence ID" value="RIV78255.1"/>
    <property type="molecule type" value="Genomic_DNA"/>
</dbReference>
<comment type="caution">
    <text evidence="4">The sequence shown here is derived from an EMBL/GenBank/DDBJ whole genome shotgun (WGS) entry which is preliminary data.</text>
</comment>
<feature type="transmembrane region" description="Helical" evidence="2">
    <location>
        <begin position="34"/>
        <end position="56"/>
    </location>
</feature>
<gene>
    <name evidence="4" type="ORF">D2V04_09055</name>
</gene>
<evidence type="ECO:0000313" key="4">
    <source>
        <dbReference type="EMBL" id="RIV78255.1"/>
    </source>
</evidence>
<dbReference type="InterPro" id="IPR036680">
    <property type="entry name" value="SPOR-like_sf"/>
</dbReference>
<dbReference type="GO" id="GO:0042834">
    <property type="term" value="F:peptidoglycan binding"/>
    <property type="evidence" value="ECO:0007669"/>
    <property type="project" value="InterPro"/>
</dbReference>
<sequence length="210" mass="22062">METQELELDDDERLPWLESADDEGDEQGVDAGRIVGFVLIALLVLAVLLGGGWYLLKGRGNPELVADGSTIEAPEGPYKERPENPGGRIAEGTGDVAPAVGLGQSQQGRLAQEQDVPPADAADSETGQAESSTGVAVQVGAFSTRETAQRGWTTLTRQTDVLNGVKHRIVEGKADIGTVYRLQAVAGDVAAAKRLCDALEADGVACQVKR</sequence>
<keyword evidence="2" id="KW-1133">Transmembrane helix</keyword>
<organism evidence="4 5">
    <name type="scientific">Pelagerythrobacter aerophilus</name>
    <dbReference type="NCBI Taxonomy" id="2306995"/>
    <lineage>
        <taxon>Bacteria</taxon>
        <taxon>Pseudomonadati</taxon>
        <taxon>Pseudomonadota</taxon>
        <taxon>Alphaproteobacteria</taxon>
        <taxon>Sphingomonadales</taxon>
        <taxon>Erythrobacteraceae</taxon>
        <taxon>Pelagerythrobacter</taxon>
    </lineage>
</organism>
<proteinExistence type="predicted"/>
<dbReference type="SUPFAM" id="SSF110997">
    <property type="entry name" value="Sporulation related repeat"/>
    <property type="match status" value="1"/>
</dbReference>
<evidence type="ECO:0000259" key="3">
    <source>
        <dbReference type="PROSITE" id="PS51724"/>
    </source>
</evidence>
<dbReference type="PROSITE" id="PS51724">
    <property type="entry name" value="SPOR"/>
    <property type="match status" value="1"/>
</dbReference>
<feature type="region of interest" description="Disordered" evidence="1">
    <location>
        <begin position="67"/>
        <end position="137"/>
    </location>
</feature>
<keyword evidence="2" id="KW-0472">Membrane</keyword>
<dbReference type="Gene3D" id="3.30.70.1070">
    <property type="entry name" value="Sporulation related repeat"/>
    <property type="match status" value="1"/>
</dbReference>
<feature type="domain" description="SPOR" evidence="3">
    <location>
        <begin position="129"/>
        <end position="210"/>
    </location>
</feature>
<evidence type="ECO:0000313" key="5">
    <source>
        <dbReference type="Proteomes" id="UP000285092"/>
    </source>
</evidence>
<dbReference type="Pfam" id="PF05036">
    <property type="entry name" value="SPOR"/>
    <property type="match status" value="1"/>
</dbReference>
<feature type="compositionally biased region" description="Polar residues" evidence="1">
    <location>
        <begin position="125"/>
        <end position="135"/>
    </location>
</feature>
<name>A0A418NIB4_9SPHN</name>
<evidence type="ECO:0000256" key="2">
    <source>
        <dbReference type="SAM" id="Phobius"/>
    </source>
</evidence>
<protein>
    <submittedName>
        <fullName evidence="4">SPOR domain-containing protein</fullName>
    </submittedName>
</protein>
<dbReference type="Proteomes" id="UP000285092">
    <property type="component" value="Unassembled WGS sequence"/>
</dbReference>
<keyword evidence="2" id="KW-0812">Transmembrane</keyword>
<dbReference type="InterPro" id="IPR007730">
    <property type="entry name" value="SPOR-like_dom"/>
</dbReference>